<accession>A0AAV5KLL1</accession>
<keyword evidence="2" id="KW-1133">Transmembrane helix</keyword>
<dbReference type="Proteomes" id="UP001054252">
    <property type="component" value="Unassembled WGS sequence"/>
</dbReference>
<reference evidence="3 4" key="1">
    <citation type="journal article" date="2021" name="Commun. Biol.">
        <title>The genome of Shorea leprosula (Dipterocarpaceae) highlights the ecological relevance of drought in aseasonal tropical rainforests.</title>
        <authorList>
            <person name="Ng K.K.S."/>
            <person name="Kobayashi M.J."/>
            <person name="Fawcett J.A."/>
            <person name="Hatakeyama M."/>
            <person name="Paape T."/>
            <person name="Ng C.H."/>
            <person name="Ang C.C."/>
            <person name="Tnah L.H."/>
            <person name="Lee C.T."/>
            <person name="Nishiyama T."/>
            <person name="Sese J."/>
            <person name="O'Brien M.J."/>
            <person name="Copetti D."/>
            <person name="Mohd Noor M.I."/>
            <person name="Ong R.C."/>
            <person name="Putra M."/>
            <person name="Sireger I.Z."/>
            <person name="Indrioko S."/>
            <person name="Kosugi Y."/>
            <person name="Izuno A."/>
            <person name="Isagi Y."/>
            <person name="Lee S.L."/>
            <person name="Shimizu K.K."/>
        </authorList>
    </citation>
    <scope>NUCLEOTIDE SEQUENCE [LARGE SCALE GENOMIC DNA]</scope>
    <source>
        <strain evidence="3">214</strain>
    </source>
</reference>
<keyword evidence="2" id="KW-0472">Membrane</keyword>
<keyword evidence="4" id="KW-1185">Reference proteome</keyword>
<feature type="compositionally biased region" description="Pro residues" evidence="1">
    <location>
        <begin position="49"/>
        <end position="62"/>
    </location>
</feature>
<evidence type="ECO:0008006" key="5">
    <source>
        <dbReference type="Google" id="ProtNLM"/>
    </source>
</evidence>
<proteinExistence type="predicted"/>
<evidence type="ECO:0000313" key="3">
    <source>
        <dbReference type="EMBL" id="GKV25498.1"/>
    </source>
</evidence>
<feature type="region of interest" description="Disordered" evidence="1">
    <location>
        <begin position="37"/>
        <end position="62"/>
    </location>
</feature>
<keyword evidence="2" id="KW-0812">Transmembrane</keyword>
<feature type="transmembrane region" description="Helical" evidence="2">
    <location>
        <begin position="7"/>
        <end position="28"/>
    </location>
</feature>
<protein>
    <recommendedName>
        <fullName evidence="5">Transmembrane protein</fullName>
    </recommendedName>
</protein>
<comment type="caution">
    <text evidence="3">The sequence shown here is derived from an EMBL/GenBank/DDBJ whole genome shotgun (WGS) entry which is preliminary data.</text>
</comment>
<sequence length="62" mass="6806">MAPPNKHFFISFLFIVATMILSILAVAVNQEPQNYDQTTVADKANPLNFTPPSPVANPPTHQ</sequence>
<gene>
    <name evidence="3" type="ORF">SLEP1_g34933</name>
</gene>
<name>A0AAV5KLL1_9ROSI</name>
<dbReference type="EMBL" id="BPVZ01000069">
    <property type="protein sequence ID" value="GKV25498.1"/>
    <property type="molecule type" value="Genomic_DNA"/>
</dbReference>
<evidence type="ECO:0000256" key="2">
    <source>
        <dbReference type="SAM" id="Phobius"/>
    </source>
</evidence>
<evidence type="ECO:0000256" key="1">
    <source>
        <dbReference type="SAM" id="MobiDB-lite"/>
    </source>
</evidence>
<organism evidence="3 4">
    <name type="scientific">Rubroshorea leprosula</name>
    <dbReference type="NCBI Taxonomy" id="152421"/>
    <lineage>
        <taxon>Eukaryota</taxon>
        <taxon>Viridiplantae</taxon>
        <taxon>Streptophyta</taxon>
        <taxon>Embryophyta</taxon>
        <taxon>Tracheophyta</taxon>
        <taxon>Spermatophyta</taxon>
        <taxon>Magnoliopsida</taxon>
        <taxon>eudicotyledons</taxon>
        <taxon>Gunneridae</taxon>
        <taxon>Pentapetalae</taxon>
        <taxon>rosids</taxon>
        <taxon>malvids</taxon>
        <taxon>Malvales</taxon>
        <taxon>Dipterocarpaceae</taxon>
        <taxon>Rubroshorea</taxon>
    </lineage>
</organism>
<evidence type="ECO:0000313" key="4">
    <source>
        <dbReference type="Proteomes" id="UP001054252"/>
    </source>
</evidence>
<dbReference type="AlphaFoldDB" id="A0AAV5KLL1"/>